<dbReference type="Gene3D" id="1.10.10.10">
    <property type="entry name" value="Winged helix-like DNA-binding domain superfamily/Winged helix DNA-binding domain"/>
    <property type="match status" value="1"/>
</dbReference>
<dbReference type="SMART" id="SM00347">
    <property type="entry name" value="HTH_MARR"/>
    <property type="match status" value="1"/>
</dbReference>
<dbReference type="Proteomes" id="UP001148125">
    <property type="component" value="Unassembled WGS sequence"/>
</dbReference>
<keyword evidence="4" id="KW-1185">Reference proteome</keyword>
<dbReference type="SUPFAM" id="SSF46785">
    <property type="entry name" value="Winged helix' DNA-binding domain"/>
    <property type="match status" value="1"/>
</dbReference>
<evidence type="ECO:0000259" key="2">
    <source>
        <dbReference type="PROSITE" id="PS50995"/>
    </source>
</evidence>
<dbReference type="EMBL" id="JAOTPO010000004">
    <property type="protein sequence ID" value="MDE5413225.1"/>
    <property type="molecule type" value="Genomic_DNA"/>
</dbReference>
<dbReference type="InterPro" id="IPR036388">
    <property type="entry name" value="WH-like_DNA-bd_sf"/>
</dbReference>
<dbReference type="RefSeq" id="WP_275117850.1">
    <property type="nucleotide sequence ID" value="NZ_JAOTPO010000004.1"/>
</dbReference>
<proteinExistence type="predicted"/>
<accession>A0ABT5VCR0</accession>
<organism evidence="3 4">
    <name type="scientific">Alkalihalobacterium chitinilyticum</name>
    <dbReference type="NCBI Taxonomy" id="2980103"/>
    <lineage>
        <taxon>Bacteria</taxon>
        <taxon>Bacillati</taxon>
        <taxon>Bacillota</taxon>
        <taxon>Bacilli</taxon>
        <taxon>Bacillales</taxon>
        <taxon>Bacillaceae</taxon>
        <taxon>Alkalihalobacterium</taxon>
    </lineage>
</organism>
<comment type="caution">
    <text evidence="3">The sequence shown here is derived from an EMBL/GenBank/DDBJ whole genome shotgun (WGS) entry which is preliminary data.</text>
</comment>
<dbReference type="InterPro" id="IPR036390">
    <property type="entry name" value="WH_DNA-bd_sf"/>
</dbReference>
<dbReference type="InterPro" id="IPR000835">
    <property type="entry name" value="HTH_MarR-typ"/>
</dbReference>
<evidence type="ECO:0000256" key="1">
    <source>
        <dbReference type="ARBA" id="ARBA00023125"/>
    </source>
</evidence>
<keyword evidence="1" id="KW-0238">DNA-binding</keyword>
<dbReference type="InterPro" id="IPR039422">
    <property type="entry name" value="MarR/SlyA-like"/>
</dbReference>
<dbReference type="Pfam" id="PF01047">
    <property type="entry name" value="MarR"/>
    <property type="match status" value="1"/>
</dbReference>
<reference evidence="3" key="1">
    <citation type="submission" date="2024-05" db="EMBL/GenBank/DDBJ databases">
        <title>Alkalihalobacillus sp. strain MEB203 novel alkaliphilic bacterium from Lonar Lake, India.</title>
        <authorList>
            <person name="Joshi A."/>
            <person name="Thite S."/>
            <person name="Mengade P."/>
        </authorList>
    </citation>
    <scope>NUCLEOTIDE SEQUENCE</scope>
    <source>
        <strain evidence="3">MEB 203</strain>
    </source>
</reference>
<name>A0ABT5VCR0_9BACI</name>
<protein>
    <submittedName>
        <fullName evidence="3">MarR family transcriptional regulator</fullName>
    </submittedName>
</protein>
<dbReference type="PANTHER" id="PTHR33164">
    <property type="entry name" value="TRANSCRIPTIONAL REGULATOR, MARR FAMILY"/>
    <property type="match status" value="1"/>
</dbReference>
<feature type="domain" description="HTH marR-type" evidence="2">
    <location>
        <begin position="2"/>
        <end position="141"/>
    </location>
</feature>
<dbReference type="PANTHER" id="PTHR33164:SF43">
    <property type="entry name" value="HTH-TYPE TRANSCRIPTIONAL REPRESSOR YETL"/>
    <property type="match status" value="1"/>
</dbReference>
<sequence length="163" mass="19077">MNLLLKQQLLLTVRALYFCMENQWAEIGKEYDISPAQQHILFLLSTNRNELTPSKIGELGCWHASTVTRLLKRLENNGYIDVRAKENQARYKLVSMTDKGKYVLENIFKTVKSMEQFPFDLRQLSEDEVVHFINYGKKILDVHKGESFMRDVISKPMKDLDYA</sequence>
<evidence type="ECO:0000313" key="3">
    <source>
        <dbReference type="EMBL" id="MDE5413225.1"/>
    </source>
</evidence>
<gene>
    <name evidence="3" type="ORF">N7Z68_07485</name>
</gene>
<dbReference type="PROSITE" id="PS50995">
    <property type="entry name" value="HTH_MARR_2"/>
    <property type="match status" value="1"/>
</dbReference>
<evidence type="ECO:0000313" key="4">
    <source>
        <dbReference type="Proteomes" id="UP001148125"/>
    </source>
</evidence>